<reference evidence="5 6" key="1">
    <citation type="submission" date="2016-11" db="EMBL/GenBank/DDBJ databases">
        <authorList>
            <person name="Jaros S."/>
            <person name="Januszkiewicz K."/>
            <person name="Wedrychowicz H."/>
        </authorList>
    </citation>
    <scope>NUCLEOTIDE SEQUENCE [LARGE SCALE GENOMIC DNA]</scope>
    <source>
        <strain evidence="5 6">DSM 14828</strain>
    </source>
</reference>
<keyword evidence="3" id="KW-0378">Hydrolase</keyword>
<dbReference type="STRING" id="1120975.SAMN02746064_00646"/>
<accession>A0A1M4U4R4</accession>
<feature type="domain" description="Sulfatase N-terminal" evidence="4">
    <location>
        <begin position="5"/>
        <end position="341"/>
    </location>
</feature>
<dbReference type="InterPro" id="IPR017850">
    <property type="entry name" value="Alkaline_phosphatase_core_sf"/>
</dbReference>
<dbReference type="GO" id="GO:0046872">
    <property type="term" value="F:metal ion binding"/>
    <property type="evidence" value="ECO:0007669"/>
    <property type="project" value="UniProtKB-KW"/>
</dbReference>
<gene>
    <name evidence="5" type="ORF">SAMN02746064_00646</name>
</gene>
<evidence type="ECO:0000313" key="6">
    <source>
        <dbReference type="Proteomes" id="UP000184251"/>
    </source>
</evidence>
<keyword evidence="2" id="KW-0479">Metal-binding</keyword>
<dbReference type="GO" id="GO:0005737">
    <property type="term" value="C:cytoplasm"/>
    <property type="evidence" value="ECO:0007669"/>
    <property type="project" value="TreeGrafter"/>
</dbReference>
<dbReference type="OrthoDB" id="5901192at2"/>
<dbReference type="PROSITE" id="PS00523">
    <property type="entry name" value="SULFATASE_1"/>
    <property type="match status" value="1"/>
</dbReference>
<dbReference type="InterPro" id="IPR000917">
    <property type="entry name" value="Sulfatase_N"/>
</dbReference>
<name>A0A1M4U4R4_9FIRM</name>
<dbReference type="SUPFAM" id="SSF53649">
    <property type="entry name" value="Alkaline phosphatase-like"/>
    <property type="match status" value="1"/>
</dbReference>
<dbReference type="PANTHER" id="PTHR45953:SF1">
    <property type="entry name" value="IDURONATE 2-SULFATASE"/>
    <property type="match status" value="1"/>
</dbReference>
<evidence type="ECO:0000313" key="5">
    <source>
        <dbReference type="EMBL" id="SHE51811.1"/>
    </source>
</evidence>
<dbReference type="CDD" id="cd16150">
    <property type="entry name" value="sulfatase_like"/>
    <property type="match status" value="1"/>
</dbReference>
<proteinExistence type="inferred from homology"/>
<dbReference type="Gene3D" id="3.40.720.10">
    <property type="entry name" value="Alkaline Phosphatase, subunit A"/>
    <property type="match status" value="1"/>
</dbReference>
<dbReference type="Proteomes" id="UP000184251">
    <property type="component" value="Unassembled WGS sequence"/>
</dbReference>
<evidence type="ECO:0000256" key="1">
    <source>
        <dbReference type="ARBA" id="ARBA00008779"/>
    </source>
</evidence>
<evidence type="ECO:0000256" key="2">
    <source>
        <dbReference type="ARBA" id="ARBA00022723"/>
    </source>
</evidence>
<evidence type="ECO:0000259" key="4">
    <source>
        <dbReference type="Pfam" id="PF00884"/>
    </source>
</evidence>
<comment type="similarity">
    <text evidence="1">Belongs to the sulfatase family.</text>
</comment>
<dbReference type="AlphaFoldDB" id="A0A1M4U4R4"/>
<sequence>MKKKPNIVIINPDQMRADTLAHLGNEASITPNLDALAKEGVSFSNAFCQNPVCTPSRCSFMTGWYPHVRGHRSMEYMLHDDEPNLLRNLKNSGYHVWLNQRNDLFPAQYPEKYAKYCDTYFRLPESPDSLPRDNWRGEKGESNYYSFFRGKVPPHKNLDRIWTEGAVEFIQEYDEEKPFCIFLPLMLPHPVYKVSDPFYSNVNRDKIQKRILPPDGFTGKPKIEKELNKLFNMDSWTEEQYKELRAVYLGMCNEVDFFTGMVIDALKAKGIYDNTVIFVFSDHGDYTGDYGLVEKAQNCFEDCLTNVPFIVKLPKEMGRRKGISDELVELIDFYATVEEIADLETTHQHFGKSLVPYLQKNEEELRDAVFSEGGFRVGESYCSETGGPNGLTEENLYYPRLSLQLSNEFTYNGKAVMCRTKEYKYIKRLYEEDEFYDLRNDPEEVSNVINDENYKDEILVLKERLLTHYLDTCDVVPLNKDKRMDSDFIELLYKK</sequence>
<evidence type="ECO:0000256" key="3">
    <source>
        <dbReference type="ARBA" id="ARBA00022801"/>
    </source>
</evidence>
<dbReference type="InterPro" id="IPR024607">
    <property type="entry name" value="Sulfatase_CS"/>
</dbReference>
<dbReference type="PANTHER" id="PTHR45953">
    <property type="entry name" value="IDURONATE 2-SULFATASE"/>
    <property type="match status" value="1"/>
</dbReference>
<protein>
    <recommendedName>
        <fullName evidence="4">Sulfatase N-terminal domain-containing protein</fullName>
    </recommendedName>
</protein>
<dbReference type="RefSeq" id="WP_073269645.1">
    <property type="nucleotide sequence ID" value="NZ_FQTU01000003.1"/>
</dbReference>
<keyword evidence="6" id="KW-1185">Reference proteome</keyword>
<dbReference type="GO" id="GO:0004423">
    <property type="term" value="F:iduronate-2-sulfatase activity"/>
    <property type="evidence" value="ECO:0007669"/>
    <property type="project" value="TreeGrafter"/>
</dbReference>
<organism evidence="5 6">
    <name type="scientific">Alkalibacter saccharofermentans DSM 14828</name>
    <dbReference type="NCBI Taxonomy" id="1120975"/>
    <lineage>
        <taxon>Bacteria</taxon>
        <taxon>Bacillati</taxon>
        <taxon>Bacillota</taxon>
        <taxon>Clostridia</taxon>
        <taxon>Eubacteriales</taxon>
        <taxon>Eubacteriaceae</taxon>
        <taxon>Alkalibacter</taxon>
    </lineage>
</organism>
<dbReference type="Pfam" id="PF00884">
    <property type="entry name" value="Sulfatase"/>
    <property type="match status" value="1"/>
</dbReference>
<dbReference type="EMBL" id="FQTU01000003">
    <property type="protein sequence ID" value="SHE51811.1"/>
    <property type="molecule type" value="Genomic_DNA"/>
</dbReference>